<accession>A0ABD1XGK7</accession>
<gene>
    <name evidence="2" type="ORF">R1flu_026391</name>
</gene>
<protein>
    <submittedName>
        <fullName evidence="2">Uncharacterized protein</fullName>
    </submittedName>
</protein>
<name>A0ABD1XGK7_9MARC</name>
<feature type="transmembrane region" description="Helical" evidence="1">
    <location>
        <begin position="55"/>
        <end position="76"/>
    </location>
</feature>
<keyword evidence="3" id="KW-1185">Reference proteome</keyword>
<proteinExistence type="predicted"/>
<dbReference type="Proteomes" id="UP001605036">
    <property type="component" value="Unassembled WGS sequence"/>
</dbReference>
<dbReference type="AlphaFoldDB" id="A0ABD1XGK7"/>
<comment type="caution">
    <text evidence="2">The sequence shown here is derived from an EMBL/GenBank/DDBJ whole genome shotgun (WGS) entry which is preliminary data.</text>
</comment>
<evidence type="ECO:0000313" key="3">
    <source>
        <dbReference type="Proteomes" id="UP001605036"/>
    </source>
</evidence>
<evidence type="ECO:0000313" key="2">
    <source>
        <dbReference type="EMBL" id="KAL2607818.1"/>
    </source>
</evidence>
<reference evidence="2 3" key="1">
    <citation type="submission" date="2024-09" db="EMBL/GenBank/DDBJ databases">
        <title>Chromosome-scale assembly of Riccia fluitans.</title>
        <authorList>
            <person name="Paukszto L."/>
            <person name="Sawicki J."/>
            <person name="Karawczyk K."/>
            <person name="Piernik-Szablinska J."/>
            <person name="Szczecinska M."/>
            <person name="Mazdziarz M."/>
        </authorList>
    </citation>
    <scope>NUCLEOTIDE SEQUENCE [LARGE SCALE GENOMIC DNA]</scope>
    <source>
        <strain evidence="2">Rf_01</strain>
        <tissue evidence="2">Aerial parts of the thallus</tissue>
    </source>
</reference>
<evidence type="ECO:0000256" key="1">
    <source>
        <dbReference type="SAM" id="Phobius"/>
    </source>
</evidence>
<feature type="transmembrane region" description="Helical" evidence="1">
    <location>
        <begin position="112"/>
        <end position="131"/>
    </location>
</feature>
<dbReference type="EMBL" id="JBHFFA010000008">
    <property type="protein sequence ID" value="KAL2607818.1"/>
    <property type="molecule type" value="Genomic_DNA"/>
</dbReference>
<sequence length="158" mass="17513">MNILGEEITEEGLLKEKNLKDELLILSMVLILKVMARCTKVRVGIVMTIMEGIRVILITQIISITVETQVISITIMVHTRINPMGIRVEASPLMITRLILISALVVGSVRRLVVGFLVETSLLVRLLGLACKMKMMRRLRSNRASSVSEGTGQSDSLK</sequence>
<keyword evidence="1" id="KW-0472">Membrane</keyword>
<keyword evidence="1" id="KW-1133">Transmembrane helix</keyword>
<keyword evidence="1" id="KW-0812">Transmembrane</keyword>
<organism evidence="2 3">
    <name type="scientific">Riccia fluitans</name>
    <dbReference type="NCBI Taxonomy" id="41844"/>
    <lineage>
        <taxon>Eukaryota</taxon>
        <taxon>Viridiplantae</taxon>
        <taxon>Streptophyta</taxon>
        <taxon>Embryophyta</taxon>
        <taxon>Marchantiophyta</taxon>
        <taxon>Marchantiopsida</taxon>
        <taxon>Marchantiidae</taxon>
        <taxon>Marchantiales</taxon>
        <taxon>Ricciaceae</taxon>
        <taxon>Riccia</taxon>
    </lineage>
</organism>